<accession>A0A0A1U3J7</accession>
<dbReference type="KEGG" id="eiv:EIN_438280"/>
<sequence length="178" mass="20394">MESSLDRIIALCNEAKTKLNAYNKYNASFSLASDKSQPLEVRYKAAQSLFDKASENVALWEASQSALKTVNKSLVDLSDQFTSELSRSENKADEYNKVYCLLKSVEEERFAVQMHALTTSSQTKIAPKITDKQLASLLPRYISKVEQQKIEMWMRKTTSRQTHQFLERKSIKLRICVT</sequence>
<dbReference type="EMBL" id="KB206697">
    <property type="protein sequence ID" value="ELP88798.1"/>
    <property type="molecule type" value="Genomic_DNA"/>
</dbReference>
<reference evidence="1 2" key="1">
    <citation type="submission" date="2012-10" db="EMBL/GenBank/DDBJ databases">
        <authorList>
            <person name="Zafar N."/>
            <person name="Inman J."/>
            <person name="Hall N."/>
            <person name="Lorenzi H."/>
            <person name="Caler E."/>
        </authorList>
    </citation>
    <scope>NUCLEOTIDE SEQUENCE [LARGE SCALE GENOMIC DNA]</scope>
    <source>
        <strain evidence="1 2">IP1</strain>
    </source>
</reference>
<protein>
    <submittedName>
        <fullName evidence="1">Uncharacterized protein</fullName>
    </submittedName>
</protein>
<dbReference type="VEuPathDB" id="AmoebaDB:EIN_438280"/>
<dbReference type="AlphaFoldDB" id="A0A0A1U3J7"/>
<name>A0A0A1U3J7_ENTIV</name>
<organism evidence="1 2">
    <name type="scientific">Entamoeba invadens IP1</name>
    <dbReference type="NCBI Taxonomy" id="370355"/>
    <lineage>
        <taxon>Eukaryota</taxon>
        <taxon>Amoebozoa</taxon>
        <taxon>Evosea</taxon>
        <taxon>Archamoebae</taxon>
        <taxon>Mastigamoebida</taxon>
        <taxon>Entamoebidae</taxon>
        <taxon>Entamoeba</taxon>
    </lineage>
</organism>
<dbReference type="RefSeq" id="XP_004255569.1">
    <property type="nucleotide sequence ID" value="XM_004255521.1"/>
</dbReference>
<keyword evidence="2" id="KW-1185">Reference proteome</keyword>
<evidence type="ECO:0000313" key="2">
    <source>
        <dbReference type="Proteomes" id="UP000014680"/>
    </source>
</evidence>
<dbReference type="Proteomes" id="UP000014680">
    <property type="component" value="Unassembled WGS sequence"/>
</dbReference>
<dbReference type="GeneID" id="14887771"/>
<proteinExistence type="predicted"/>
<gene>
    <name evidence="1" type="ORF">EIN_438280</name>
</gene>
<evidence type="ECO:0000313" key="1">
    <source>
        <dbReference type="EMBL" id="ELP88798.1"/>
    </source>
</evidence>